<dbReference type="GO" id="GO:0004092">
    <property type="term" value="F:carnitine O-acetyltransferase activity"/>
    <property type="evidence" value="ECO:0007669"/>
    <property type="project" value="TreeGrafter"/>
</dbReference>
<dbReference type="SMR" id="A0AB34PUZ6"/>
<feature type="region of interest" description="Disordered" evidence="7">
    <location>
        <begin position="725"/>
        <end position="761"/>
    </location>
</feature>
<feature type="domain" description="Choline/carnitine acyltransferase" evidence="8">
    <location>
        <begin position="18"/>
        <end position="652"/>
    </location>
</feature>
<dbReference type="Proteomes" id="UP000030161">
    <property type="component" value="Unassembled WGS sequence"/>
</dbReference>
<gene>
    <name evidence="9" type="ORF">MG3_02872</name>
</gene>
<keyword evidence="4" id="KW-0276">Fatty acid metabolism</keyword>
<keyword evidence="2" id="KW-0813">Transport</keyword>
<dbReference type="AlphaFoldDB" id="A0AB34PUZ6"/>
<dbReference type="Gene3D" id="1.10.275.20">
    <property type="entry name" value="Choline/Carnitine o-acyltransferase"/>
    <property type="match status" value="1"/>
</dbReference>
<dbReference type="Gene3D" id="3.30.559.70">
    <property type="entry name" value="Choline/Carnitine o-acyltransferase, domain 2"/>
    <property type="match status" value="1"/>
</dbReference>
<dbReference type="SUPFAM" id="SSF52777">
    <property type="entry name" value="CoA-dependent acyltransferases"/>
    <property type="match status" value="2"/>
</dbReference>
<name>A0AB34PUZ6_CANAX</name>
<feature type="region of interest" description="Disordered" evidence="7">
    <location>
        <begin position="849"/>
        <end position="892"/>
    </location>
</feature>
<sequence>MTQEQFYTFENEASLPKLPVPSLVSTTQQLLASLKPLLPQNEYATVVDEATEFVGNDIINLIQKHLVAISENENYTNYLNFVNDDKTPSIYGEIRGDILPRNPYLVLEEDPYSKTINPPNQAQRAANLVNSSLKFAITLRNETLKPDVTPKNGNALTMKCYMDLFGTTREPEQDDRGFDIRIKKYQHINDSRHILIISNNQFYTLEVLTEFDENEYQQTNSKHNIWFNDSELSKILQHIIDESNKVDAVNAIRNSVGSITTQTLKYWKFARLELEQSNTENLKLIDDALFVLILDSNTPVTDGEKTQVISHGTSVLSSDNVQIGTCTSRWYDKLQIVVTKNSVAGIVWESMTMDSTAILRFISDIYTDSVLKMAKNINGSEYTLFDPNITFASIGKDGNGVVKPEPKLLEFNKTKALQHVIHLSETRLADLLDQHEYMTHTIKLDSYLTTKFNLSVDSIMQVCFQIAYYSLYGRIVNTLEPITTRKFRDARTELVAVQNQSLANLVKLYITNASPSEKFEAFKKCCALHKTQYHDAMSGKGFERHLMTIVQVVKKPKVIARLNQVNTHLPPIPEDLCQAGINLPLLLNPSIDKLSSPELLVSNCGNPALRLFGITPAIDQGFGIGYIIHRDKVLITVCSKHRQTARYLDTFHRVVHDIKIRLRASSNFLLSISDSERRKNELQRLRIEHELSNVSLDIPTMKHPIPLTIGKSEISIDNIALKTARTGRATRSEEKSLGNNATDDSNVGVGGDEDEDEDDSKFELMGGYGYFDFGELELRSDEVSRNESYLNSQVQSNLSSAMSSRRHSFTNLQKIASRSHDSHLPQQLQQQQQQQKYDIKEKQSLSERIRDKLSHSQDTLSSVQSVLEEDVQKNEPTKKSSIGRSLDMSKLS</sequence>
<dbReference type="PANTHER" id="PTHR22589">
    <property type="entry name" value="CARNITINE O-ACYLTRANSFERASE"/>
    <property type="match status" value="1"/>
</dbReference>
<comment type="similarity">
    <text evidence="1">Belongs to the carnitine/choline acetyltransferase family.</text>
</comment>
<dbReference type="InterPro" id="IPR042572">
    <property type="entry name" value="Carn_acyl_trans_N"/>
</dbReference>
<dbReference type="InterPro" id="IPR023213">
    <property type="entry name" value="CAT-like_dom_sf"/>
</dbReference>
<evidence type="ECO:0000313" key="9">
    <source>
        <dbReference type="EMBL" id="KGR12786.1"/>
    </source>
</evidence>
<evidence type="ECO:0000259" key="8">
    <source>
        <dbReference type="Pfam" id="PF00755"/>
    </source>
</evidence>
<comment type="caution">
    <text evidence="9">The sequence shown here is derived from an EMBL/GenBank/DDBJ whole genome shotgun (WGS) entry which is preliminary data.</text>
</comment>
<evidence type="ECO:0000256" key="3">
    <source>
        <dbReference type="ARBA" id="ARBA00022679"/>
    </source>
</evidence>
<evidence type="ECO:0000256" key="4">
    <source>
        <dbReference type="ARBA" id="ARBA00022832"/>
    </source>
</evidence>
<keyword evidence="3" id="KW-0808">Transferase</keyword>
<dbReference type="InterPro" id="IPR039551">
    <property type="entry name" value="Cho/carn_acyl_trans"/>
</dbReference>
<feature type="compositionally biased region" description="Polar residues" evidence="7">
    <location>
        <begin position="856"/>
        <end position="865"/>
    </location>
</feature>
<dbReference type="PANTHER" id="PTHR22589:SF48">
    <property type="entry name" value="CARNITINE O-ACETYLTRANSFERASE YAT2"/>
    <property type="match status" value="1"/>
</dbReference>
<evidence type="ECO:0000256" key="7">
    <source>
        <dbReference type="SAM" id="MobiDB-lite"/>
    </source>
</evidence>
<feature type="compositionally biased region" description="Acidic residues" evidence="7">
    <location>
        <begin position="751"/>
        <end position="760"/>
    </location>
</feature>
<dbReference type="InterPro" id="IPR000542">
    <property type="entry name" value="Carn_acyl_trans"/>
</dbReference>
<keyword evidence="6" id="KW-0012">Acyltransferase</keyword>
<evidence type="ECO:0000313" key="10">
    <source>
        <dbReference type="Proteomes" id="UP000030161"/>
    </source>
</evidence>
<dbReference type="GO" id="GO:0006631">
    <property type="term" value="P:fatty acid metabolic process"/>
    <property type="evidence" value="ECO:0007669"/>
    <property type="project" value="UniProtKB-KW"/>
</dbReference>
<dbReference type="FunFam" id="3.30.559.70:FF:000020">
    <property type="entry name" value="Putative carnitine acetyltransferase"/>
    <property type="match status" value="1"/>
</dbReference>
<proteinExistence type="inferred from homology"/>
<evidence type="ECO:0000256" key="1">
    <source>
        <dbReference type="ARBA" id="ARBA00005232"/>
    </source>
</evidence>
<dbReference type="GO" id="GO:0009437">
    <property type="term" value="P:carnitine metabolic process"/>
    <property type="evidence" value="ECO:0007669"/>
    <property type="project" value="TreeGrafter"/>
</dbReference>
<keyword evidence="5" id="KW-0443">Lipid metabolism</keyword>
<dbReference type="Pfam" id="PF00755">
    <property type="entry name" value="Carn_acyltransf"/>
    <property type="match status" value="1"/>
</dbReference>
<evidence type="ECO:0000256" key="6">
    <source>
        <dbReference type="ARBA" id="ARBA00023315"/>
    </source>
</evidence>
<dbReference type="GO" id="GO:0005829">
    <property type="term" value="C:cytosol"/>
    <property type="evidence" value="ECO:0007669"/>
    <property type="project" value="TreeGrafter"/>
</dbReference>
<reference evidence="9 10" key="1">
    <citation type="submission" date="2013-12" db="EMBL/GenBank/DDBJ databases">
        <title>The Genome Sequence of Candida albicans P78048.</title>
        <authorList>
            <consortium name="The Broad Institute Genome Sequencing Platform"/>
            <consortium name="The Broad Institute Genome Sequencing Center for Infectious Disease"/>
            <person name="Cuomo C."/>
            <person name="Bennett R."/>
            <person name="Hirakawa M."/>
            <person name="Noverr M."/>
            <person name="Mitchell A."/>
            <person name="Young S.K."/>
            <person name="Zeng Q."/>
            <person name="Gargeya S."/>
            <person name="Fitzgerald M."/>
            <person name="Abouelleil A."/>
            <person name="Alvarado L."/>
            <person name="Berlin A.M."/>
            <person name="Chapman S.B."/>
            <person name="Dewar J."/>
            <person name="Goldberg J."/>
            <person name="Griggs A."/>
            <person name="Gujja S."/>
            <person name="Hansen M."/>
            <person name="Howarth C."/>
            <person name="Imamovic A."/>
            <person name="Larimer J."/>
            <person name="McCowan C."/>
            <person name="Murphy C."/>
            <person name="Pearson M."/>
            <person name="Priest M."/>
            <person name="Roberts A."/>
            <person name="Saif S."/>
            <person name="Shea T."/>
            <person name="Sykes S."/>
            <person name="Wortman J."/>
            <person name="Nusbaum C."/>
            <person name="Birren B."/>
        </authorList>
    </citation>
    <scope>NUCLEOTIDE SEQUENCE [LARGE SCALE GENOMIC DNA]</scope>
    <source>
        <strain evidence="9 10">P78048</strain>
    </source>
</reference>
<evidence type="ECO:0000256" key="2">
    <source>
        <dbReference type="ARBA" id="ARBA00022448"/>
    </source>
</evidence>
<organism evidence="9 10">
    <name type="scientific">Candida albicans P78048</name>
    <dbReference type="NCBI Taxonomy" id="1094989"/>
    <lineage>
        <taxon>Eukaryota</taxon>
        <taxon>Fungi</taxon>
        <taxon>Dikarya</taxon>
        <taxon>Ascomycota</taxon>
        <taxon>Saccharomycotina</taxon>
        <taxon>Pichiomycetes</taxon>
        <taxon>Debaryomycetaceae</taxon>
        <taxon>Candida/Lodderomyces clade</taxon>
        <taxon>Candida</taxon>
    </lineage>
</organism>
<protein>
    <recommendedName>
        <fullName evidence="8">Choline/carnitine acyltransferase domain-containing protein</fullName>
    </recommendedName>
</protein>
<evidence type="ECO:0000256" key="5">
    <source>
        <dbReference type="ARBA" id="ARBA00023098"/>
    </source>
</evidence>
<accession>A0AB34PUZ6</accession>
<dbReference type="EMBL" id="AJIX01000015">
    <property type="protein sequence ID" value="KGR12786.1"/>
    <property type="molecule type" value="Genomic_DNA"/>
</dbReference>
<dbReference type="Gene3D" id="3.30.559.10">
    <property type="entry name" value="Chloramphenicol acetyltransferase-like domain"/>
    <property type="match status" value="1"/>
</dbReference>
<dbReference type="InterPro" id="IPR042231">
    <property type="entry name" value="Cho/carn_acyl_trans_2"/>
</dbReference>